<dbReference type="EMBL" id="BARS01019154">
    <property type="protein sequence ID" value="GAF87820.1"/>
    <property type="molecule type" value="Genomic_DNA"/>
</dbReference>
<dbReference type="Gene3D" id="3.20.20.80">
    <property type="entry name" value="Glycosidases"/>
    <property type="match status" value="1"/>
</dbReference>
<gene>
    <name evidence="1" type="ORF">S01H1_31075</name>
</gene>
<accession>X0UH14</accession>
<reference evidence="1" key="1">
    <citation type="journal article" date="2014" name="Front. Microbiol.">
        <title>High frequency of phylogenetically diverse reductive dehalogenase-homologous genes in deep subseafloor sedimentary metagenomes.</title>
        <authorList>
            <person name="Kawai M."/>
            <person name="Futagami T."/>
            <person name="Toyoda A."/>
            <person name="Takaki Y."/>
            <person name="Nishi S."/>
            <person name="Hori S."/>
            <person name="Arai W."/>
            <person name="Tsubouchi T."/>
            <person name="Morono Y."/>
            <person name="Uchiyama I."/>
            <person name="Ito T."/>
            <person name="Fujiyama A."/>
            <person name="Inagaki F."/>
            <person name="Takami H."/>
        </authorList>
    </citation>
    <scope>NUCLEOTIDE SEQUENCE</scope>
    <source>
        <strain evidence="1">Expedition CK06-06</strain>
    </source>
</reference>
<feature type="non-terminal residue" evidence="1">
    <location>
        <position position="274"/>
    </location>
</feature>
<dbReference type="PANTHER" id="PTHR12631">
    <property type="entry name" value="ALPHA-L-IDURONIDASE"/>
    <property type="match status" value="1"/>
</dbReference>
<organism evidence="1">
    <name type="scientific">marine sediment metagenome</name>
    <dbReference type="NCBI Taxonomy" id="412755"/>
    <lineage>
        <taxon>unclassified sequences</taxon>
        <taxon>metagenomes</taxon>
        <taxon>ecological metagenomes</taxon>
    </lineage>
</organism>
<protein>
    <recommendedName>
        <fullName evidence="2">Glycoside hydrolase family 5 domain-containing protein</fullName>
    </recommendedName>
</protein>
<name>X0UH14_9ZZZZ</name>
<sequence>GLWQPFDMMDVMKDEILGLGLTRVRLTVNSLEQVTEGKTVVELTRSEFIIDPNHDEIFTILAENGVQITYTLSFWDKDCACTEEVLSGPRFKTEDQIQRYLDFTQFIVSHFKDRVQYFEIWNEPELDVPGQRIDVEDYVHLVKQAVPVIRQEAPGAKIQVGGSPLRWGREYLFDIFKSDIMPLVDAISWHPFYGESPECCAEYYYSYPSVVREIKSVASSHGFQGEYVADELNWWVYDQTADQPWRYSNEQAAKYHARSIVLHLGMDIAVSLNG</sequence>
<feature type="non-terminal residue" evidence="1">
    <location>
        <position position="1"/>
    </location>
</feature>
<dbReference type="InterPro" id="IPR051923">
    <property type="entry name" value="Glycosyl_Hydrolase_39"/>
</dbReference>
<dbReference type="AlphaFoldDB" id="X0UH14"/>
<comment type="caution">
    <text evidence="1">The sequence shown here is derived from an EMBL/GenBank/DDBJ whole genome shotgun (WGS) entry which is preliminary data.</text>
</comment>
<dbReference type="GO" id="GO:0004553">
    <property type="term" value="F:hydrolase activity, hydrolyzing O-glycosyl compounds"/>
    <property type="evidence" value="ECO:0007669"/>
    <property type="project" value="TreeGrafter"/>
</dbReference>
<dbReference type="PANTHER" id="PTHR12631:SF10">
    <property type="entry name" value="BETA-XYLOSIDASE-LIKE PROTEIN-RELATED"/>
    <property type="match status" value="1"/>
</dbReference>
<evidence type="ECO:0000313" key="1">
    <source>
        <dbReference type="EMBL" id="GAF87820.1"/>
    </source>
</evidence>
<proteinExistence type="predicted"/>
<dbReference type="SUPFAM" id="SSF51445">
    <property type="entry name" value="(Trans)glycosidases"/>
    <property type="match status" value="1"/>
</dbReference>
<evidence type="ECO:0008006" key="2">
    <source>
        <dbReference type="Google" id="ProtNLM"/>
    </source>
</evidence>
<dbReference type="InterPro" id="IPR017853">
    <property type="entry name" value="GH"/>
</dbReference>